<dbReference type="Pfam" id="PF00118">
    <property type="entry name" value="Cpn60_TCP1"/>
    <property type="match status" value="1"/>
</dbReference>
<evidence type="ECO:0000256" key="1">
    <source>
        <dbReference type="ARBA" id="ARBA00006607"/>
    </source>
</evidence>
<dbReference type="GO" id="GO:0051082">
    <property type="term" value="F:unfolded protein binding"/>
    <property type="evidence" value="ECO:0007669"/>
    <property type="project" value="UniProtKB-UniRule"/>
</dbReference>
<dbReference type="InterPro" id="IPR001844">
    <property type="entry name" value="Cpn60/GroEL"/>
</dbReference>
<dbReference type="GO" id="GO:0042026">
    <property type="term" value="P:protein refolding"/>
    <property type="evidence" value="ECO:0007669"/>
    <property type="project" value="UniProtKB-UniRule"/>
</dbReference>
<comment type="subcellular location">
    <subcellularLocation>
        <location evidence="6">Cytoplasm</location>
    </subcellularLocation>
</comment>
<keyword evidence="5 6" id="KW-0413">Isomerase</keyword>
<dbReference type="CDD" id="cd03344">
    <property type="entry name" value="GroEL"/>
    <property type="match status" value="1"/>
</dbReference>
<dbReference type="SUPFAM" id="SSF54849">
    <property type="entry name" value="GroEL-intermediate domain like"/>
    <property type="match status" value="1"/>
</dbReference>
<comment type="subunit">
    <text evidence="6 8">Forms a cylinder of 14 subunits composed of two heptameric rings stacked back-to-back. Interacts with the co-chaperonin GroES.</text>
</comment>
<dbReference type="NCBIfam" id="NF000592">
    <property type="entry name" value="PRK00013.1"/>
    <property type="match status" value="1"/>
</dbReference>
<dbReference type="NCBIfam" id="NF009487">
    <property type="entry name" value="PRK12849.1"/>
    <property type="match status" value="1"/>
</dbReference>
<comment type="function">
    <text evidence="6 8">Together with its co-chaperonin GroES, plays an essential role in assisting protein folding. The GroEL-GroES system forms a nano-cage that allows encapsulation of the non-native substrate proteins and provides a physical environment optimized to promote and accelerate protein folding.</text>
</comment>
<organism evidence="10">
    <name type="scientific">candidate division WWE3 bacterium</name>
    <dbReference type="NCBI Taxonomy" id="2053526"/>
    <lineage>
        <taxon>Bacteria</taxon>
        <taxon>Katanobacteria</taxon>
    </lineage>
</organism>
<evidence type="ECO:0000256" key="5">
    <source>
        <dbReference type="ARBA" id="ARBA00023235"/>
    </source>
</evidence>
<dbReference type="InterPro" id="IPR027413">
    <property type="entry name" value="GROEL-like_equatorial_sf"/>
</dbReference>
<feature type="compositionally biased region" description="Gly residues" evidence="9">
    <location>
        <begin position="539"/>
        <end position="548"/>
    </location>
</feature>
<evidence type="ECO:0000256" key="6">
    <source>
        <dbReference type="HAMAP-Rule" id="MF_00600"/>
    </source>
</evidence>
<dbReference type="SUPFAM" id="SSF48592">
    <property type="entry name" value="GroEL equatorial domain-like"/>
    <property type="match status" value="1"/>
</dbReference>
<comment type="caution">
    <text evidence="6">Lacks conserved residue(s) required for the propagation of feature annotation.</text>
</comment>
<evidence type="ECO:0000256" key="7">
    <source>
        <dbReference type="RuleBase" id="RU000418"/>
    </source>
</evidence>
<dbReference type="GO" id="GO:0016853">
    <property type="term" value="F:isomerase activity"/>
    <property type="evidence" value="ECO:0007669"/>
    <property type="project" value="UniProtKB-KW"/>
</dbReference>
<evidence type="ECO:0000256" key="4">
    <source>
        <dbReference type="ARBA" id="ARBA00023186"/>
    </source>
</evidence>
<keyword evidence="3 6" id="KW-0067">ATP-binding</keyword>
<dbReference type="InterPro" id="IPR027409">
    <property type="entry name" value="GroEL-like_apical_dom_sf"/>
</dbReference>
<dbReference type="InterPro" id="IPR002423">
    <property type="entry name" value="Cpn60/GroEL/TCP-1"/>
</dbReference>
<feature type="binding site" evidence="6">
    <location>
        <position position="498"/>
    </location>
    <ligand>
        <name>ATP</name>
        <dbReference type="ChEBI" id="CHEBI:30616"/>
    </ligand>
</feature>
<accession>A0A7C4TNN3</accession>
<comment type="similarity">
    <text evidence="1 6 7">Belongs to the chaperonin (HSP60) family.</text>
</comment>
<feature type="binding site" evidence="6">
    <location>
        <begin position="30"/>
        <end position="33"/>
    </location>
    <ligand>
        <name>ATP</name>
        <dbReference type="ChEBI" id="CHEBI:30616"/>
    </ligand>
</feature>
<dbReference type="Gene3D" id="3.30.260.10">
    <property type="entry name" value="TCP-1-like chaperonin intermediate domain"/>
    <property type="match status" value="1"/>
</dbReference>
<protein>
    <recommendedName>
        <fullName evidence="6">Chaperonin GroEL</fullName>
        <ecNumber evidence="6">5.6.1.7</ecNumber>
    </recommendedName>
    <alternativeName>
        <fullName evidence="6">60 kDa chaperonin</fullName>
    </alternativeName>
    <alternativeName>
        <fullName evidence="6">Chaperonin-60</fullName>
        <shortName evidence="6">Cpn60</shortName>
    </alternativeName>
</protein>
<evidence type="ECO:0000256" key="3">
    <source>
        <dbReference type="ARBA" id="ARBA00022840"/>
    </source>
</evidence>
<dbReference type="FunFam" id="3.50.7.10:FF:000001">
    <property type="entry name" value="60 kDa chaperonin"/>
    <property type="match status" value="1"/>
</dbReference>
<proteinExistence type="inferred from homology"/>
<dbReference type="EC" id="5.6.1.7" evidence="6"/>
<dbReference type="EMBL" id="DSRT01000004">
    <property type="protein sequence ID" value="HGW29307.1"/>
    <property type="molecule type" value="Genomic_DNA"/>
</dbReference>
<keyword evidence="2 6" id="KW-0547">Nucleotide-binding</keyword>
<dbReference type="SUPFAM" id="SSF52029">
    <property type="entry name" value="GroEL apical domain-like"/>
    <property type="match status" value="1"/>
</dbReference>
<dbReference type="InterPro" id="IPR018370">
    <property type="entry name" value="Chaperonin_Cpn60_CS"/>
</dbReference>
<dbReference type="PRINTS" id="PR00298">
    <property type="entry name" value="CHAPERONIN60"/>
</dbReference>
<dbReference type="GO" id="GO:0005737">
    <property type="term" value="C:cytoplasm"/>
    <property type="evidence" value="ECO:0007669"/>
    <property type="project" value="UniProtKB-SubCell"/>
</dbReference>
<dbReference type="HAMAP" id="MF_00600">
    <property type="entry name" value="CH60"/>
    <property type="match status" value="1"/>
</dbReference>
<evidence type="ECO:0000313" key="10">
    <source>
        <dbReference type="EMBL" id="HGW29307.1"/>
    </source>
</evidence>
<feature type="region of interest" description="Disordered" evidence="9">
    <location>
        <begin position="529"/>
        <end position="548"/>
    </location>
</feature>
<dbReference type="GO" id="GO:0005524">
    <property type="term" value="F:ATP binding"/>
    <property type="evidence" value="ECO:0007669"/>
    <property type="project" value="UniProtKB-UniRule"/>
</dbReference>
<evidence type="ECO:0000256" key="8">
    <source>
        <dbReference type="RuleBase" id="RU000419"/>
    </source>
</evidence>
<sequence length="548" mass="58728">MTAKNIIYGDEARKKLKAGVDKLANAVTTTLGPKGRNVGIDKSFGAPHVVHDGVTVAKEIELEDKFENMGAHMVQEASSKTNDVAGDGTTTATLLAQAIVEEGLRNISAGANPMIIKKGLEKAAEAVVEEIKKLSKPITTKEEKAQVAKVSAQNDEIGNMIAEAMEKVGDDGVITVDESKGFGMELEYKEGMQFDKGYASPYFVTNPEKMEAEISDPHILVTDQKVTNIQEILPMLEKLVQVSKNLVIISEDIEGEALATLVVNKIRGTFNALAVKAPGFGDRRKAMLEDIAVLTGATMISQDTGRKLDSVTVDDLGKAEKVVSTKDDTIIVGGKGNKEVIEQRTAQLHKQVEQATSDYDKEKLMERVAKLSGGVAVINVGAATETELKEKKLRVEDAVNATKAAVEEGIVPGGGVATYRAREAIKKLKLDGEELVGANILYKALERPIRKIVENAGEDSGKILAELERNAKDQKNNNIGFNVMTMEFGDMLAQGIADPAKVTRSGIQNAVSVSNMILTTECLIAEAPKKESSSMPPMGGMGGMDGMM</sequence>
<dbReference type="NCBIfam" id="TIGR02348">
    <property type="entry name" value="GroEL"/>
    <property type="match status" value="1"/>
</dbReference>
<evidence type="ECO:0000256" key="2">
    <source>
        <dbReference type="ARBA" id="ARBA00022741"/>
    </source>
</evidence>
<reference evidence="10" key="1">
    <citation type="journal article" date="2020" name="mSystems">
        <title>Genome- and Community-Level Interaction Insights into Carbon Utilization and Element Cycling Functions of Hydrothermarchaeota in Hydrothermal Sediment.</title>
        <authorList>
            <person name="Zhou Z."/>
            <person name="Liu Y."/>
            <person name="Xu W."/>
            <person name="Pan J."/>
            <person name="Luo Z.H."/>
            <person name="Li M."/>
        </authorList>
    </citation>
    <scope>NUCLEOTIDE SEQUENCE [LARGE SCALE GENOMIC DNA]</scope>
    <source>
        <strain evidence="10">SpSt-417</strain>
    </source>
</reference>
<dbReference type="NCBIfam" id="NF009489">
    <property type="entry name" value="PRK12851.1"/>
    <property type="match status" value="1"/>
</dbReference>
<dbReference type="PROSITE" id="PS00296">
    <property type="entry name" value="CHAPERONINS_CPN60"/>
    <property type="match status" value="1"/>
</dbReference>
<dbReference type="NCBIfam" id="NF009488">
    <property type="entry name" value="PRK12850.1"/>
    <property type="match status" value="1"/>
</dbReference>
<feature type="binding site" evidence="6">
    <location>
        <begin position="87"/>
        <end position="91"/>
    </location>
    <ligand>
        <name>ATP</name>
        <dbReference type="ChEBI" id="CHEBI:30616"/>
    </ligand>
</feature>
<dbReference type="Gene3D" id="1.10.560.10">
    <property type="entry name" value="GroEL-like equatorial domain"/>
    <property type="match status" value="1"/>
</dbReference>
<gene>
    <name evidence="6 10" type="primary">groL</name>
    <name evidence="6" type="synonym">groEL</name>
    <name evidence="10" type="ORF">ENR63_00040</name>
</gene>
<name>A0A7C4TNN3_UNCKA</name>
<dbReference type="PANTHER" id="PTHR45633">
    <property type="entry name" value="60 KDA HEAT SHOCK PROTEIN, MITOCHONDRIAL"/>
    <property type="match status" value="1"/>
</dbReference>
<dbReference type="AlphaFoldDB" id="A0A7C4TNN3"/>
<dbReference type="InterPro" id="IPR027410">
    <property type="entry name" value="TCP-1-like_intermed_sf"/>
</dbReference>
<dbReference type="GO" id="GO:0140662">
    <property type="term" value="F:ATP-dependent protein folding chaperone"/>
    <property type="evidence" value="ECO:0007669"/>
    <property type="project" value="InterPro"/>
</dbReference>
<comment type="caution">
    <text evidence="10">The sequence shown here is derived from an EMBL/GenBank/DDBJ whole genome shotgun (WGS) entry which is preliminary data.</text>
</comment>
<dbReference type="Gene3D" id="3.50.7.10">
    <property type="entry name" value="GroEL"/>
    <property type="match status" value="1"/>
</dbReference>
<feature type="binding site" evidence="6">
    <location>
        <position position="414"/>
    </location>
    <ligand>
        <name>ATP</name>
        <dbReference type="ChEBI" id="CHEBI:30616"/>
    </ligand>
</feature>
<keyword evidence="6" id="KW-0963">Cytoplasm</keyword>
<keyword evidence="4 6" id="KW-0143">Chaperone</keyword>
<evidence type="ECO:0000256" key="9">
    <source>
        <dbReference type="SAM" id="MobiDB-lite"/>
    </source>
</evidence>